<dbReference type="Pfam" id="PF02518">
    <property type="entry name" value="HATPase_c"/>
    <property type="match status" value="1"/>
</dbReference>
<dbReference type="Gene3D" id="3.30.565.10">
    <property type="entry name" value="Histidine kinase-like ATPase, C-terminal domain"/>
    <property type="match status" value="1"/>
</dbReference>
<feature type="coiled-coil region" evidence="20">
    <location>
        <begin position="6"/>
        <end position="43"/>
    </location>
</feature>
<dbReference type="Pfam" id="PF07730">
    <property type="entry name" value="HisKA_3"/>
    <property type="match status" value="1"/>
</dbReference>
<keyword evidence="9" id="KW-0808">Transferase</keyword>
<evidence type="ECO:0000259" key="23">
    <source>
        <dbReference type="PROSITE" id="PS50113"/>
    </source>
</evidence>
<comment type="function">
    <text evidence="17">Member of the two-component regulatory system NreB/NreC involved in the control of dissimilatory nitrate/nitrite reduction in response to oxygen. NreB functions as a direct oxygen sensor histidine kinase which is autophosphorylated, in the absence of oxygen, probably at the conserved histidine residue, and transfers its phosphate group probably to a conserved aspartate residue of NreC. NreB/NreC activates the expression of the nitrate (narGHJI) and nitrite (nir) reductase operons, as well as the putative nitrate transporter gene narT.</text>
</comment>
<comment type="subcellular location">
    <subcellularLocation>
        <location evidence="3">Cytoplasm</location>
    </subcellularLocation>
</comment>
<keyword evidence="16" id="KW-0411">Iron-sulfur</keyword>
<evidence type="ECO:0000313" key="25">
    <source>
        <dbReference type="Proteomes" id="UP000683139"/>
    </source>
</evidence>
<sequence length="368" mass="42402">MKMNNNRNQRNQFEQMDLLLANLEQQMEDKELFERTKQRLIQLIDVQYALGVSSIVAITDIKGKIQYVNDKFVEISKYSKEELLGQDHRIINSGYHPKSFFTELWRTISSGKVWTGEIKNRAKDGSYYWVNTTIVPFLDEEDRPYQYLAIRNEVTSLKLAEKELKDMMVKVMEVQEEERKRISRELHDGIGQSLFSFMIQIDHIVASHPELTELQSLRTHVAGMMQDVRSMAWQLRPSVLDDLGVEPAIRTYIENYSEHFGIAVKLEGKIKRRLSSMKETVIYRTIQEALTNIAKYADVEQAEVVFEENDEQVHIKIADQGVGFDRSKLERSGVGLFSMEERAHGVGGRLQISSAPGQGTVVQLTIPK</sequence>
<dbReference type="GO" id="GO:0005737">
    <property type="term" value="C:cytoplasm"/>
    <property type="evidence" value="ECO:0007669"/>
    <property type="project" value="UniProtKB-SubCell"/>
</dbReference>
<evidence type="ECO:0000256" key="19">
    <source>
        <dbReference type="PIRSR" id="PIRSR037432-51"/>
    </source>
</evidence>
<comment type="caution">
    <text evidence="24">The sequence shown here is derived from an EMBL/GenBank/DDBJ whole genome shotgun (WGS) entry which is preliminary data.</text>
</comment>
<comment type="cofactor">
    <cofactor evidence="2">
        <name>[4Fe-4S] cluster</name>
        <dbReference type="ChEBI" id="CHEBI:49883"/>
    </cofactor>
</comment>
<evidence type="ECO:0000313" key="24">
    <source>
        <dbReference type="EMBL" id="GIP15689.1"/>
    </source>
</evidence>
<dbReference type="GO" id="GO:0016020">
    <property type="term" value="C:membrane"/>
    <property type="evidence" value="ECO:0007669"/>
    <property type="project" value="InterPro"/>
</dbReference>
<evidence type="ECO:0000256" key="9">
    <source>
        <dbReference type="ARBA" id="ARBA00022679"/>
    </source>
</evidence>
<dbReference type="InterPro" id="IPR000700">
    <property type="entry name" value="PAS-assoc_C"/>
</dbReference>
<evidence type="ECO:0000256" key="12">
    <source>
        <dbReference type="ARBA" id="ARBA00022777"/>
    </source>
</evidence>
<dbReference type="PANTHER" id="PTHR24421:SF10">
    <property type="entry name" value="NITRATE_NITRITE SENSOR PROTEIN NARQ"/>
    <property type="match status" value="1"/>
</dbReference>
<dbReference type="InterPro" id="IPR011712">
    <property type="entry name" value="Sig_transdc_His_kin_sub3_dim/P"/>
</dbReference>
<keyword evidence="8 19" id="KW-0597">Phosphoprotein</keyword>
<dbReference type="Gene3D" id="3.30.450.20">
    <property type="entry name" value="PAS domain"/>
    <property type="match status" value="1"/>
</dbReference>
<dbReference type="SMART" id="SM00086">
    <property type="entry name" value="PAC"/>
    <property type="match status" value="1"/>
</dbReference>
<evidence type="ECO:0000256" key="14">
    <source>
        <dbReference type="ARBA" id="ARBA00023004"/>
    </source>
</evidence>
<reference evidence="24" key="1">
    <citation type="submission" date="2021-03" db="EMBL/GenBank/DDBJ databases">
        <title>Antimicrobial resistance genes in bacteria isolated from Japanese honey, and their potential for conferring macrolide and lincosamide resistance in the American foulbrood pathogen Paenibacillus larvae.</title>
        <authorList>
            <person name="Okamoto M."/>
            <person name="Kumagai M."/>
            <person name="Kanamori H."/>
            <person name="Takamatsu D."/>
        </authorList>
    </citation>
    <scope>NUCLEOTIDE SEQUENCE</scope>
    <source>
        <strain evidence="24">J40TS1</strain>
    </source>
</reference>
<evidence type="ECO:0000256" key="17">
    <source>
        <dbReference type="ARBA" id="ARBA00024827"/>
    </source>
</evidence>
<accession>A0A919YP48</accession>
<dbReference type="InterPro" id="IPR050482">
    <property type="entry name" value="Sensor_HK_TwoCompSys"/>
</dbReference>
<dbReference type="GO" id="GO:0005506">
    <property type="term" value="F:iron ion binding"/>
    <property type="evidence" value="ECO:0007669"/>
    <property type="project" value="InterPro"/>
</dbReference>
<evidence type="ECO:0000256" key="8">
    <source>
        <dbReference type="ARBA" id="ARBA00022553"/>
    </source>
</evidence>
<dbReference type="PROSITE" id="PS50113">
    <property type="entry name" value="PAC"/>
    <property type="match status" value="1"/>
</dbReference>
<evidence type="ECO:0000256" key="3">
    <source>
        <dbReference type="ARBA" id="ARBA00004496"/>
    </source>
</evidence>
<dbReference type="NCBIfam" id="TIGR00229">
    <property type="entry name" value="sensory_box"/>
    <property type="match status" value="1"/>
</dbReference>
<keyword evidence="6" id="KW-0004">4Fe-4S</keyword>
<keyword evidence="15" id="KW-0902">Two-component regulatory system</keyword>
<dbReference type="CDD" id="cd16917">
    <property type="entry name" value="HATPase_UhpB-NarQ-NarX-like"/>
    <property type="match status" value="1"/>
</dbReference>
<evidence type="ECO:0000256" key="7">
    <source>
        <dbReference type="ARBA" id="ARBA00022490"/>
    </source>
</evidence>
<dbReference type="SUPFAM" id="SSF55785">
    <property type="entry name" value="PYP-like sensor domain (PAS domain)"/>
    <property type="match status" value="1"/>
</dbReference>
<dbReference type="InterPro" id="IPR036890">
    <property type="entry name" value="HATPase_C_sf"/>
</dbReference>
<evidence type="ECO:0000256" key="15">
    <source>
        <dbReference type="ARBA" id="ARBA00023012"/>
    </source>
</evidence>
<dbReference type="InterPro" id="IPR035965">
    <property type="entry name" value="PAS-like_dom_sf"/>
</dbReference>
<dbReference type="GO" id="GO:0051539">
    <property type="term" value="F:4 iron, 4 sulfur cluster binding"/>
    <property type="evidence" value="ECO:0007669"/>
    <property type="project" value="UniProtKB-KW"/>
</dbReference>
<evidence type="ECO:0000256" key="13">
    <source>
        <dbReference type="ARBA" id="ARBA00022840"/>
    </source>
</evidence>
<keyword evidence="20" id="KW-0175">Coiled coil</keyword>
<dbReference type="CDD" id="cd00130">
    <property type="entry name" value="PAS"/>
    <property type="match status" value="1"/>
</dbReference>
<dbReference type="EMBL" id="BOSE01000002">
    <property type="protein sequence ID" value="GIP15689.1"/>
    <property type="molecule type" value="Genomic_DNA"/>
</dbReference>
<dbReference type="PROSITE" id="PS50109">
    <property type="entry name" value="HIS_KIN"/>
    <property type="match status" value="1"/>
</dbReference>
<keyword evidence="25" id="KW-1185">Reference proteome</keyword>
<dbReference type="GO" id="GO:0005524">
    <property type="term" value="F:ATP binding"/>
    <property type="evidence" value="ECO:0007669"/>
    <property type="project" value="UniProtKB-KW"/>
</dbReference>
<evidence type="ECO:0000256" key="5">
    <source>
        <dbReference type="ARBA" id="ARBA00017322"/>
    </source>
</evidence>
<dbReference type="EC" id="2.7.13.3" evidence="4"/>
<dbReference type="InterPro" id="IPR013655">
    <property type="entry name" value="PAS_fold_3"/>
</dbReference>
<comment type="catalytic activity">
    <reaction evidence="1">
        <text>ATP + protein L-histidine = ADP + protein N-phospho-L-histidine.</text>
        <dbReference type="EC" id="2.7.13.3"/>
    </reaction>
</comment>
<dbReference type="GO" id="GO:0046983">
    <property type="term" value="F:protein dimerization activity"/>
    <property type="evidence" value="ECO:0007669"/>
    <property type="project" value="InterPro"/>
</dbReference>
<dbReference type="PRINTS" id="PR00344">
    <property type="entry name" value="BCTRLSENSOR"/>
</dbReference>
<feature type="domain" description="Histidine kinase" evidence="21">
    <location>
        <begin position="282"/>
        <end position="368"/>
    </location>
</feature>
<dbReference type="InterPro" id="IPR003594">
    <property type="entry name" value="HATPase_dom"/>
</dbReference>
<dbReference type="Pfam" id="PF08447">
    <property type="entry name" value="PAS_3"/>
    <property type="match status" value="1"/>
</dbReference>
<feature type="modified residue" description="Phosphohistidine; by autocatalysis" evidence="19">
    <location>
        <position position="187"/>
    </location>
</feature>
<feature type="domain" description="PAS" evidence="22">
    <location>
        <begin position="36"/>
        <end position="99"/>
    </location>
</feature>
<evidence type="ECO:0000256" key="4">
    <source>
        <dbReference type="ARBA" id="ARBA00012438"/>
    </source>
</evidence>
<gene>
    <name evidence="24" type="ORF">J40TS1_13310</name>
</gene>
<evidence type="ECO:0000259" key="22">
    <source>
        <dbReference type="PROSITE" id="PS50112"/>
    </source>
</evidence>
<evidence type="ECO:0000256" key="1">
    <source>
        <dbReference type="ARBA" id="ARBA00000085"/>
    </source>
</evidence>
<evidence type="ECO:0000256" key="6">
    <source>
        <dbReference type="ARBA" id="ARBA00022485"/>
    </source>
</evidence>
<evidence type="ECO:0000256" key="16">
    <source>
        <dbReference type="ARBA" id="ARBA00023014"/>
    </source>
</evidence>
<protein>
    <recommendedName>
        <fullName evidence="5">Oxygen sensor histidine kinase NreB</fullName>
        <ecNumber evidence="4">2.7.13.3</ecNumber>
    </recommendedName>
    <alternativeName>
        <fullName evidence="18">Nitrogen regulation protein B</fullName>
    </alternativeName>
</protein>
<dbReference type="AlphaFoldDB" id="A0A919YP48"/>
<dbReference type="Gene3D" id="1.20.5.1930">
    <property type="match status" value="1"/>
</dbReference>
<evidence type="ECO:0000259" key="21">
    <source>
        <dbReference type="PROSITE" id="PS50109"/>
    </source>
</evidence>
<proteinExistence type="predicted"/>
<comment type="PTM">
    <text evidence="19">Autophosphorylated.</text>
</comment>
<dbReference type="InterPro" id="IPR001610">
    <property type="entry name" value="PAC"/>
</dbReference>
<keyword evidence="10" id="KW-0479">Metal-binding</keyword>
<dbReference type="InterPro" id="IPR005467">
    <property type="entry name" value="His_kinase_dom"/>
</dbReference>
<keyword evidence="13" id="KW-0067">ATP-binding</keyword>
<dbReference type="GO" id="GO:0000155">
    <property type="term" value="F:phosphorelay sensor kinase activity"/>
    <property type="evidence" value="ECO:0007669"/>
    <property type="project" value="InterPro"/>
</dbReference>
<keyword evidence="7" id="KW-0963">Cytoplasm</keyword>
<evidence type="ECO:0000256" key="18">
    <source>
        <dbReference type="ARBA" id="ARBA00030800"/>
    </source>
</evidence>
<feature type="domain" description="PAC" evidence="23">
    <location>
        <begin position="114"/>
        <end position="166"/>
    </location>
</feature>
<keyword evidence="14" id="KW-0408">Iron</keyword>
<keyword evidence="12" id="KW-0418">Kinase</keyword>
<dbReference type="Proteomes" id="UP000683139">
    <property type="component" value="Unassembled WGS sequence"/>
</dbReference>
<evidence type="ECO:0000256" key="2">
    <source>
        <dbReference type="ARBA" id="ARBA00001966"/>
    </source>
</evidence>
<dbReference type="InterPro" id="IPR000014">
    <property type="entry name" value="PAS"/>
</dbReference>
<organism evidence="24 25">
    <name type="scientific">Paenibacillus montaniterrae</name>
    <dbReference type="NCBI Taxonomy" id="429341"/>
    <lineage>
        <taxon>Bacteria</taxon>
        <taxon>Bacillati</taxon>
        <taxon>Bacillota</taxon>
        <taxon>Bacilli</taxon>
        <taxon>Bacillales</taxon>
        <taxon>Paenibacillaceae</taxon>
        <taxon>Paenibacillus</taxon>
    </lineage>
</organism>
<dbReference type="SMART" id="SM00387">
    <property type="entry name" value="HATPase_c"/>
    <property type="match status" value="1"/>
</dbReference>
<dbReference type="InterPro" id="IPR004358">
    <property type="entry name" value="Sig_transdc_His_kin-like_C"/>
</dbReference>
<evidence type="ECO:0000256" key="20">
    <source>
        <dbReference type="SAM" id="Coils"/>
    </source>
</evidence>
<evidence type="ECO:0000256" key="10">
    <source>
        <dbReference type="ARBA" id="ARBA00022723"/>
    </source>
</evidence>
<name>A0A919YP48_9BACL</name>
<evidence type="ECO:0000256" key="11">
    <source>
        <dbReference type="ARBA" id="ARBA00022741"/>
    </source>
</evidence>
<dbReference type="PROSITE" id="PS50112">
    <property type="entry name" value="PAS"/>
    <property type="match status" value="1"/>
</dbReference>
<dbReference type="SUPFAM" id="SSF55874">
    <property type="entry name" value="ATPase domain of HSP90 chaperone/DNA topoisomerase II/histidine kinase"/>
    <property type="match status" value="1"/>
</dbReference>
<keyword evidence="11" id="KW-0547">Nucleotide-binding</keyword>
<dbReference type="PANTHER" id="PTHR24421">
    <property type="entry name" value="NITRATE/NITRITE SENSOR PROTEIN NARX-RELATED"/>
    <property type="match status" value="1"/>
</dbReference>